<evidence type="ECO:0000256" key="1">
    <source>
        <dbReference type="ARBA" id="ARBA00023002"/>
    </source>
</evidence>
<dbReference type="Gene3D" id="3.30.9.10">
    <property type="entry name" value="D-Amino Acid Oxidase, subunit A, domain 2"/>
    <property type="match status" value="1"/>
</dbReference>
<feature type="domain" description="FAD dependent oxidoreductase" evidence="2">
    <location>
        <begin position="3"/>
        <end position="354"/>
    </location>
</feature>
<dbReference type="AlphaFoldDB" id="A0A4R3VCR5"/>
<keyword evidence="1" id="KW-0560">Oxidoreductase</keyword>
<sequence>MADVIIIGGGAIGASIALFCKQKEPSLRVTVIEPDPFSDLASSATSGSGGSRRLFFCPENIAMSNFSIEYMQSLDASAESPFAGVDWHSRGYLFIVPPKGIELLESNLEIQHSMGVEASLFTPEQIQERFPMMRVDDLGAGVFSPRDGWFNAQKYWALMVQKARDAGVEFVQDAVVGFDEGERLVTAAKLRSGRSLRADFFVNAAGPWAQQISQMIGMPLPINPMVRYEHNFTTEFFQPNMPYVKDLQGLAIRSTNSGYSGGLVDTKTPRGFAQALDVNWFDRIVRPAVNWRFPGMGELQLTKSWSGLYEQCDLDGNPIIGPWTGKRDNFIVAAGFSGHGLMHAPATGLAVAEWIVDGRYQTIDLTRFGHSRVERNEPYKERGII</sequence>
<name>A0A4R3VCR5_9BURK</name>
<dbReference type="Proteomes" id="UP000294692">
    <property type="component" value="Unassembled WGS sequence"/>
</dbReference>
<reference evidence="3 4" key="1">
    <citation type="submission" date="2019-03" db="EMBL/GenBank/DDBJ databases">
        <title>Genomic Encyclopedia of Type Strains, Phase IV (KMG-IV): sequencing the most valuable type-strain genomes for metagenomic binning, comparative biology and taxonomic classification.</title>
        <authorList>
            <person name="Goeker M."/>
        </authorList>
    </citation>
    <scope>NUCLEOTIDE SEQUENCE [LARGE SCALE GENOMIC DNA]</scope>
    <source>
        <strain evidence="3 4">DSM 100048</strain>
    </source>
</reference>
<dbReference type="PANTHER" id="PTHR13847">
    <property type="entry name" value="SARCOSINE DEHYDROGENASE-RELATED"/>
    <property type="match status" value="1"/>
</dbReference>
<proteinExistence type="predicted"/>
<dbReference type="GO" id="GO:0005737">
    <property type="term" value="C:cytoplasm"/>
    <property type="evidence" value="ECO:0007669"/>
    <property type="project" value="TreeGrafter"/>
</dbReference>
<dbReference type="RefSeq" id="WP_132473273.1">
    <property type="nucleotide sequence ID" value="NZ_JBHRVM010000001.1"/>
</dbReference>
<keyword evidence="4" id="KW-1185">Reference proteome</keyword>
<comment type="caution">
    <text evidence="3">The sequence shown here is derived from an EMBL/GenBank/DDBJ whole genome shotgun (WGS) entry which is preliminary data.</text>
</comment>
<gene>
    <name evidence="3" type="ORF">EV686_101579</name>
</gene>
<dbReference type="InterPro" id="IPR006076">
    <property type="entry name" value="FAD-dep_OxRdtase"/>
</dbReference>
<evidence type="ECO:0000259" key="2">
    <source>
        <dbReference type="Pfam" id="PF01266"/>
    </source>
</evidence>
<dbReference type="InterPro" id="IPR036188">
    <property type="entry name" value="FAD/NAD-bd_sf"/>
</dbReference>
<organism evidence="3 4">
    <name type="scientific">Paracandidimonas soli</name>
    <dbReference type="NCBI Taxonomy" id="1917182"/>
    <lineage>
        <taxon>Bacteria</taxon>
        <taxon>Pseudomonadati</taxon>
        <taxon>Pseudomonadota</taxon>
        <taxon>Betaproteobacteria</taxon>
        <taxon>Burkholderiales</taxon>
        <taxon>Alcaligenaceae</taxon>
        <taxon>Paracandidimonas</taxon>
    </lineage>
</organism>
<dbReference type="OrthoDB" id="9815989at2"/>
<dbReference type="SUPFAM" id="SSF51905">
    <property type="entry name" value="FAD/NAD(P)-binding domain"/>
    <property type="match status" value="1"/>
</dbReference>
<accession>A0A4R3VCR5</accession>
<dbReference type="PANTHER" id="PTHR13847:SF287">
    <property type="entry name" value="FAD-DEPENDENT OXIDOREDUCTASE DOMAIN-CONTAINING PROTEIN 1"/>
    <property type="match status" value="1"/>
</dbReference>
<dbReference type="GO" id="GO:0016491">
    <property type="term" value="F:oxidoreductase activity"/>
    <property type="evidence" value="ECO:0007669"/>
    <property type="project" value="UniProtKB-KW"/>
</dbReference>
<evidence type="ECO:0000313" key="3">
    <source>
        <dbReference type="EMBL" id="TCV03116.1"/>
    </source>
</evidence>
<dbReference type="EMBL" id="SMBX01000001">
    <property type="protein sequence ID" value="TCV03116.1"/>
    <property type="molecule type" value="Genomic_DNA"/>
</dbReference>
<dbReference type="Gene3D" id="3.50.50.60">
    <property type="entry name" value="FAD/NAD(P)-binding domain"/>
    <property type="match status" value="1"/>
</dbReference>
<evidence type="ECO:0000313" key="4">
    <source>
        <dbReference type="Proteomes" id="UP000294692"/>
    </source>
</evidence>
<dbReference type="Pfam" id="PF01266">
    <property type="entry name" value="DAO"/>
    <property type="match status" value="1"/>
</dbReference>
<protein>
    <submittedName>
        <fullName evidence="3">Glycine/D-amino acid oxidase-like deaminating enzyme</fullName>
    </submittedName>
</protein>